<evidence type="ECO:0000256" key="1">
    <source>
        <dbReference type="ARBA" id="ARBA00004651"/>
    </source>
</evidence>
<name>A0ABQ6A1F8_9GAMM</name>
<comment type="caution">
    <text evidence="11">The sequence shown here is derived from an EMBL/GenBank/DDBJ whole genome shotgun (WGS) entry which is preliminary data.</text>
</comment>
<evidence type="ECO:0000313" key="11">
    <source>
        <dbReference type="EMBL" id="GLR64756.1"/>
    </source>
</evidence>
<dbReference type="SUPFAM" id="SSF52833">
    <property type="entry name" value="Thioredoxin-like"/>
    <property type="match status" value="1"/>
</dbReference>
<keyword evidence="2" id="KW-1003">Cell membrane</keyword>
<sequence length="632" mass="68247">MTLGKHALSRLLLLVLLGFLAVASTNLAANPLNKESGNRFTSWLSNSSSQPEFLPPEQAFKAQAWVEGSQVFVLWDIEPGYYLYKDRFQLEVAKDSGLTLERIDFPPSLSHEDEYFGVTQVYYNQVELAGLLTGETQNKQLGITLHYQGCADAGLCYPPQQQNLQVNLAKLDTSATPRAQTTNSQINSSSSTTPAPPTSTSSQLTNLLSSGEVWLTLGLFFIAGLGLTFTPCVLPMLPILSTIIIGKGTSNEKQPKTRGLLLSSAYVLGMALTYAAIGALMGLFGASVNLQAAMQSPWLIIPTAVLFALLALTLFGAWELRLPAWLDNRLQSLQQPKGGTLFNVALMGALSTLIVSPCLTAPLAGALAFIATTGDAGLGSLALFMLGLGMGVPLILTGTFGAHWLPKAGGWMDQVKAVFGLLMLLMAAWLVDRLLPASISMLMWAGLALGTGVFIGGLNFATAKNGIQKLRLTLGLVLIIYGTSLLIGALAGNSNPLQPLKGLAKAESRVQESVAVPLIKQLSEIETLIANSNEPIIIDLYADWCISCKVMEAQVFPREDIQQALTGVSRYKFDLTEVAPETKGWLEKNQLFGPPTLMFFNQGEEWRDWRIQGEVNAKELLQHLTAFNQALN</sequence>
<dbReference type="NCBIfam" id="NF001419">
    <property type="entry name" value="PRK00293.1"/>
    <property type="match status" value="1"/>
</dbReference>
<dbReference type="InterPro" id="IPR036249">
    <property type="entry name" value="Thioredoxin-like_sf"/>
</dbReference>
<feature type="transmembrane region" description="Helical" evidence="8">
    <location>
        <begin position="213"/>
        <end position="240"/>
    </location>
</feature>
<comment type="subcellular location">
    <subcellularLocation>
        <location evidence="1">Cell membrane</location>
        <topology evidence="1">Multi-pass membrane protein</topology>
    </subcellularLocation>
</comment>
<dbReference type="InterPro" id="IPR036929">
    <property type="entry name" value="DsbDN_sf"/>
</dbReference>
<evidence type="ECO:0000256" key="9">
    <source>
        <dbReference type="SAM" id="SignalP"/>
    </source>
</evidence>
<keyword evidence="3 8" id="KW-0812">Transmembrane</keyword>
<evidence type="ECO:0000259" key="10">
    <source>
        <dbReference type="PROSITE" id="PS51352"/>
    </source>
</evidence>
<keyword evidence="6 8" id="KW-0472">Membrane</keyword>
<evidence type="ECO:0000256" key="7">
    <source>
        <dbReference type="SAM" id="MobiDB-lite"/>
    </source>
</evidence>
<dbReference type="CDD" id="cd02953">
    <property type="entry name" value="DsbDgamma"/>
    <property type="match status" value="1"/>
</dbReference>
<dbReference type="EMBL" id="BSOR01000038">
    <property type="protein sequence ID" value="GLR64756.1"/>
    <property type="molecule type" value="Genomic_DNA"/>
</dbReference>
<dbReference type="Proteomes" id="UP001156682">
    <property type="component" value="Unassembled WGS sequence"/>
</dbReference>
<dbReference type="Pfam" id="PF11412">
    <property type="entry name" value="DsbD_N"/>
    <property type="match status" value="1"/>
</dbReference>
<feature type="compositionally biased region" description="Low complexity" evidence="7">
    <location>
        <begin position="180"/>
        <end position="203"/>
    </location>
</feature>
<dbReference type="SUPFAM" id="SSF74863">
    <property type="entry name" value="Thiol:disulfide interchange protein DsbD, N-terminal domain (DsbD-alpha)"/>
    <property type="match status" value="1"/>
</dbReference>
<reference evidence="12" key="1">
    <citation type="journal article" date="2019" name="Int. J. Syst. Evol. Microbiol.">
        <title>The Global Catalogue of Microorganisms (GCM) 10K type strain sequencing project: providing services to taxonomists for standard genome sequencing and annotation.</title>
        <authorList>
            <consortium name="The Broad Institute Genomics Platform"/>
            <consortium name="The Broad Institute Genome Sequencing Center for Infectious Disease"/>
            <person name="Wu L."/>
            <person name="Ma J."/>
        </authorList>
    </citation>
    <scope>NUCLEOTIDE SEQUENCE [LARGE SCALE GENOMIC DNA]</scope>
    <source>
        <strain evidence="12">NBRC 100033</strain>
    </source>
</reference>
<feature type="transmembrane region" description="Helical" evidence="8">
    <location>
        <begin position="298"/>
        <end position="320"/>
    </location>
</feature>
<keyword evidence="5 8" id="KW-1133">Transmembrane helix</keyword>
<feature type="transmembrane region" description="Helical" evidence="8">
    <location>
        <begin position="472"/>
        <end position="491"/>
    </location>
</feature>
<evidence type="ECO:0000256" key="6">
    <source>
        <dbReference type="ARBA" id="ARBA00023136"/>
    </source>
</evidence>
<evidence type="ECO:0000256" key="2">
    <source>
        <dbReference type="ARBA" id="ARBA00022475"/>
    </source>
</evidence>
<gene>
    <name evidence="11" type="primary">dsbD</name>
    <name evidence="11" type="ORF">GCM10007878_21940</name>
</gene>
<evidence type="ECO:0000256" key="8">
    <source>
        <dbReference type="SAM" id="Phobius"/>
    </source>
</evidence>
<feature type="transmembrane region" description="Helical" evidence="8">
    <location>
        <begin position="441"/>
        <end position="460"/>
    </location>
</feature>
<dbReference type="Gene3D" id="2.60.40.1250">
    <property type="entry name" value="Thiol:disulfide interchange protein DsbD, N-terminal domain"/>
    <property type="match status" value="1"/>
</dbReference>
<organism evidence="11 12">
    <name type="scientific">Marinospirillum insulare</name>
    <dbReference type="NCBI Taxonomy" id="217169"/>
    <lineage>
        <taxon>Bacteria</taxon>
        <taxon>Pseudomonadati</taxon>
        <taxon>Pseudomonadota</taxon>
        <taxon>Gammaproteobacteria</taxon>
        <taxon>Oceanospirillales</taxon>
        <taxon>Oceanospirillaceae</taxon>
        <taxon>Marinospirillum</taxon>
    </lineage>
</organism>
<evidence type="ECO:0000313" key="12">
    <source>
        <dbReference type="Proteomes" id="UP001156682"/>
    </source>
</evidence>
<proteinExistence type="predicted"/>
<dbReference type="Gene3D" id="3.40.30.10">
    <property type="entry name" value="Glutaredoxin"/>
    <property type="match status" value="1"/>
</dbReference>
<keyword evidence="4" id="KW-0201">Cytochrome c-type biogenesis</keyword>
<dbReference type="RefSeq" id="WP_036239952.1">
    <property type="nucleotide sequence ID" value="NZ_BSOR01000038.1"/>
</dbReference>
<feature type="signal peptide" evidence="9">
    <location>
        <begin position="1"/>
        <end position="28"/>
    </location>
</feature>
<keyword evidence="9" id="KW-0732">Signal</keyword>
<accession>A0ABQ6A1F8</accession>
<dbReference type="InterPro" id="IPR013766">
    <property type="entry name" value="Thioredoxin_domain"/>
</dbReference>
<dbReference type="InterPro" id="IPR003834">
    <property type="entry name" value="Cyt_c_assmbl_TM_dom"/>
</dbReference>
<feature type="domain" description="Thioredoxin" evidence="10">
    <location>
        <begin position="489"/>
        <end position="629"/>
    </location>
</feature>
<dbReference type="InterPro" id="IPR035671">
    <property type="entry name" value="DsbD_gamma"/>
</dbReference>
<feature type="transmembrane region" description="Helical" evidence="8">
    <location>
        <begin position="341"/>
        <end position="370"/>
    </location>
</feature>
<dbReference type="InterPro" id="IPR028250">
    <property type="entry name" value="DsbDN"/>
</dbReference>
<evidence type="ECO:0000256" key="5">
    <source>
        <dbReference type="ARBA" id="ARBA00022989"/>
    </source>
</evidence>
<protein>
    <submittedName>
        <fullName evidence="11">Thiol:disulfide interchange protein DsbD</fullName>
    </submittedName>
</protein>
<feature type="transmembrane region" description="Helical" evidence="8">
    <location>
        <begin position="260"/>
        <end position="286"/>
    </location>
</feature>
<dbReference type="PROSITE" id="PS51352">
    <property type="entry name" value="THIOREDOXIN_2"/>
    <property type="match status" value="1"/>
</dbReference>
<feature type="transmembrane region" description="Helical" evidence="8">
    <location>
        <begin position="382"/>
        <end position="405"/>
    </location>
</feature>
<feature type="chain" id="PRO_5047322309" evidence="9">
    <location>
        <begin position="29"/>
        <end position="632"/>
    </location>
</feature>
<evidence type="ECO:0000256" key="4">
    <source>
        <dbReference type="ARBA" id="ARBA00022748"/>
    </source>
</evidence>
<dbReference type="PANTHER" id="PTHR32234">
    <property type="entry name" value="THIOL:DISULFIDE INTERCHANGE PROTEIN DSBD"/>
    <property type="match status" value="1"/>
</dbReference>
<dbReference type="PANTHER" id="PTHR32234:SF0">
    <property type="entry name" value="THIOL:DISULFIDE INTERCHANGE PROTEIN DSBD"/>
    <property type="match status" value="1"/>
</dbReference>
<dbReference type="Pfam" id="PF02683">
    <property type="entry name" value="DsbD_TM"/>
    <property type="match status" value="1"/>
</dbReference>
<keyword evidence="12" id="KW-1185">Reference proteome</keyword>
<dbReference type="Pfam" id="PF00085">
    <property type="entry name" value="Thioredoxin"/>
    <property type="match status" value="1"/>
</dbReference>
<feature type="region of interest" description="Disordered" evidence="7">
    <location>
        <begin position="177"/>
        <end position="203"/>
    </location>
</feature>
<feature type="transmembrane region" description="Helical" evidence="8">
    <location>
        <begin position="417"/>
        <end position="435"/>
    </location>
</feature>
<evidence type="ECO:0000256" key="3">
    <source>
        <dbReference type="ARBA" id="ARBA00022692"/>
    </source>
</evidence>